<dbReference type="InterPro" id="IPR003533">
    <property type="entry name" value="Doublecortin_dom"/>
</dbReference>
<dbReference type="PANTHER" id="PTHR23004:SF11">
    <property type="entry name" value="PROTEIN RPI-1"/>
    <property type="match status" value="1"/>
</dbReference>
<evidence type="ECO:0000256" key="1">
    <source>
        <dbReference type="SAM" id="MobiDB-lite"/>
    </source>
</evidence>
<dbReference type="AlphaFoldDB" id="A0A6J8EHF7"/>
<accession>A0A6J8EHF7</accession>
<protein>
    <submittedName>
        <fullName evidence="3">DCLK1_2</fullName>
        <ecNumber evidence="3">2.7.11.1</ecNumber>
    </submittedName>
</protein>
<dbReference type="SMART" id="SM00537">
    <property type="entry name" value="DCX"/>
    <property type="match status" value="1"/>
</dbReference>
<keyword evidence="3" id="KW-0808">Transferase</keyword>
<gene>
    <name evidence="3" type="ORF">MCOR_52209</name>
</gene>
<dbReference type="OrthoDB" id="1738954at2759"/>
<proteinExistence type="predicted"/>
<dbReference type="Pfam" id="PF03607">
    <property type="entry name" value="DCX"/>
    <property type="match status" value="1"/>
</dbReference>
<dbReference type="PANTHER" id="PTHR23004">
    <property type="entry name" value="DOUBLECORTIN DOMAIN CONTAINING 2"/>
    <property type="match status" value="1"/>
</dbReference>
<dbReference type="EC" id="2.7.11.1" evidence="3"/>
<dbReference type="GO" id="GO:0005874">
    <property type="term" value="C:microtubule"/>
    <property type="evidence" value="ECO:0007669"/>
    <property type="project" value="TreeGrafter"/>
</dbReference>
<feature type="domain" description="Doublecortin" evidence="2">
    <location>
        <begin position="35"/>
        <end position="121"/>
    </location>
</feature>
<evidence type="ECO:0000313" key="4">
    <source>
        <dbReference type="Proteomes" id="UP000507470"/>
    </source>
</evidence>
<feature type="region of interest" description="Disordered" evidence="1">
    <location>
        <begin position="133"/>
        <end position="154"/>
    </location>
</feature>
<dbReference type="Proteomes" id="UP000507470">
    <property type="component" value="Unassembled WGS sequence"/>
</dbReference>
<dbReference type="EMBL" id="CACVKT020009064">
    <property type="protein sequence ID" value="CAC5419930.1"/>
    <property type="molecule type" value="Genomic_DNA"/>
</dbReference>
<sequence length="154" mass="17975">MTATMSRNRVYNLLSMSQAHKDVTDERYRDLRRPRKVRFFVNGDRYFKGKKLYITPHRYFNFNDLLNDLTGKLPNNLNLPYGVRQIFTPSGGRRVTDIEDLSDGSSYVCAGFEGYKQIRYGKAELEPWSLEGRPEGRRQLAGDNGKKSKYDYTE</sequence>
<dbReference type="GO" id="GO:0005815">
    <property type="term" value="C:microtubule organizing center"/>
    <property type="evidence" value="ECO:0007669"/>
    <property type="project" value="TreeGrafter"/>
</dbReference>
<evidence type="ECO:0000259" key="2">
    <source>
        <dbReference type="PROSITE" id="PS50309"/>
    </source>
</evidence>
<organism evidence="3 4">
    <name type="scientific">Mytilus coruscus</name>
    <name type="common">Sea mussel</name>
    <dbReference type="NCBI Taxonomy" id="42192"/>
    <lineage>
        <taxon>Eukaryota</taxon>
        <taxon>Metazoa</taxon>
        <taxon>Spiralia</taxon>
        <taxon>Lophotrochozoa</taxon>
        <taxon>Mollusca</taxon>
        <taxon>Bivalvia</taxon>
        <taxon>Autobranchia</taxon>
        <taxon>Pteriomorphia</taxon>
        <taxon>Mytilida</taxon>
        <taxon>Mytiloidea</taxon>
        <taxon>Mytilidae</taxon>
        <taxon>Mytilinae</taxon>
        <taxon>Mytilus</taxon>
    </lineage>
</organism>
<evidence type="ECO:0000313" key="3">
    <source>
        <dbReference type="EMBL" id="CAC5419930.1"/>
    </source>
</evidence>
<dbReference type="InterPro" id="IPR036572">
    <property type="entry name" value="Doublecortin_dom_sf"/>
</dbReference>
<dbReference type="Gene3D" id="3.10.20.230">
    <property type="entry name" value="Doublecortin domain"/>
    <property type="match status" value="1"/>
</dbReference>
<dbReference type="GO" id="GO:0035556">
    <property type="term" value="P:intracellular signal transduction"/>
    <property type="evidence" value="ECO:0007669"/>
    <property type="project" value="InterPro"/>
</dbReference>
<dbReference type="SUPFAM" id="SSF89837">
    <property type="entry name" value="Doublecortin (DC)"/>
    <property type="match status" value="1"/>
</dbReference>
<reference evidence="3 4" key="1">
    <citation type="submission" date="2020-06" db="EMBL/GenBank/DDBJ databases">
        <authorList>
            <person name="Li R."/>
            <person name="Bekaert M."/>
        </authorList>
    </citation>
    <scope>NUCLEOTIDE SEQUENCE [LARGE SCALE GENOMIC DNA]</scope>
    <source>
        <strain evidence="4">wild</strain>
    </source>
</reference>
<keyword evidence="4" id="KW-1185">Reference proteome</keyword>
<dbReference type="GO" id="GO:0004674">
    <property type="term" value="F:protein serine/threonine kinase activity"/>
    <property type="evidence" value="ECO:0007669"/>
    <property type="project" value="UniProtKB-EC"/>
</dbReference>
<name>A0A6J8EHF7_MYTCO</name>
<dbReference type="PROSITE" id="PS50309">
    <property type="entry name" value="DC"/>
    <property type="match status" value="1"/>
</dbReference>